<dbReference type="PANTHER" id="PTHR44757">
    <property type="entry name" value="DIGUANYLATE CYCLASE DGCP"/>
    <property type="match status" value="1"/>
</dbReference>
<feature type="domain" description="PAS" evidence="1">
    <location>
        <begin position="6"/>
        <end position="76"/>
    </location>
</feature>
<dbReference type="InterPro" id="IPR013656">
    <property type="entry name" value="PAS_4"/>
</dbReference>
<dbReference type="AlphaFoldDB" id="A0AAT9HPK7"/>
<dbReference type="NCBIfam" id="TIGR00229">
    <property type="entry name" value="sensory_box"/>
    <property type="match status" value="1"/>
</dbReference>
<dbReference type="Gene3D" id="3.30.450.20">
    <property type="entry name" value="PAS domain"/>
    <property type="match status" value="2"/>
</dbReference>
<dbReference type="EMBL" id="AP035768">
    <property type="protein sequence ID" value="BFO19540.1"/>
    <property type="molecule type" value="Genomic_DNA"/>
</dbReference>
<dbReference type="Pfam" id="PF00989">
    <property type="entry name" value="PAS"/>
    <property type="match status" value="1"/>
</dbReference>
<accession>A0AAT9HPK7</accession>
<evidence type="ECO:0000259" key="1">
    <source>
        <dbReference type="PROSITE" id="PS50112"/>
    </source>
</evidence>
<organism evidence="2">
    <name type="scientific">Streptomyces haneummycinicus</name>
    <dbReference type="NCBI Taxonomy" id="3074435"/>
    <lineage>
        <taxon>Bacteria</taxon>
        <taxon>Bacillati</taxon>
        <taxon>Actinomycetota</taxon>
        <taxon>Actinomycetes</taxon>
        <taxon>Kitasatosporales</taxon>
        <taxon>Streptomycetaceae</taxon>
        <taxon>Streptomyces</taxon>
    </lineage>
</organism>
<gene>
    <name evidence="2" type="ORF">SHKM778_59280</name>
</gene>
<proteinExistence type="predicted"/>
<dbReference type="CDD" id="cd00130">
    <property type="entry name" value="PAS"/>
    <property type="match status" value="2"/>
</dbReference>
<dbReference type="PANTHER" id="PTHR44757:SF2">
    <property type="entry name" value="BIOFILM ARCHITECTURE MAINTENANCE PROTEIN MBAA"/>
    <property type="match status" value="1"/>
</dbReference>
<name>A0AAT9HPK7_9ACTN</name>
<evidence type="ECO:0000313" key="2">
    <source>
        <dbReference type="EMBL" id="BFO19540.1"/>
    </source>
</evidence>
<reference evidence="2" key="2">
    <citation type="submission" date="2024-07" db="EMBL/GenBank/DDBJ databases">
        <title>Streptomyces haneummycinica sp. nov., a new antibiotic-producing actinobacterium isolated from marine sediment.</title>
        <authorList>
            <person name="Uemura M."/>
            <person name="Hamada M."/>
            <person name="Hirano S."/>
            <person name="Kobayashi K."/>
            <person name="Ohshiro T."/>
            <person name="Kobayashi T."/>
            <person name="Terahara T."/>
        </authorList>
    </citation>
    <scope>NUCLEOTIDE SEQUENCE</scope>
    <source>
        <strain evidence="2">KM77-8</strain>
    </source>
</reference>
<dbReference type="InterPro" id="IPR000014">
    <property type="entry name" value="PAS"/>
</dbReference>
<reference evidence="2" key="1">
    <citation type="submission" date="2024-06" db="EMBL/GenBank/DDBJ databases">
        <authorList>
            <consortium name="consrtm"/>
            <person name="Uemura M."/>
            <person name="Terahara T."/>
        </authorList>
    </citation>
    <scope>NUCLEOTIDE SEQUENCE</scope>
    <source>
        <strain evidence="2">KM77-8</strain>
    </source>
</reference>
<sequence length="348" mass="37792">MGGHKEQDVARQAFDVADAVPLLLDPHGAVSSWTGGAERLLGYRPAEAVGRAFAELLMPDDAARMPDLIERCRSEGDWAGLLTARHQGGRPVAVMVRITATGQPQGRSPLLVLLSELDGATGWSMGRRVLEQMVAGAPIGIAIVDTDLRYVWSNTALEQFGGGPPGQRLGLRFGDVQPGLDAEAVEERMRHVLATGEQVVGYEMVGRVRSTPLRETAHMLAFTRLDDNRGRPTGVYYTVVDITEDTAPVSASPSSTGPVSASAAPWTSSAPHRSWRTWLCRSSRTSSSWICWRRCCAAPSSRRGRSPTPTGCRCAGRATGRGTRTCRGRPWRAGRWCRTPRAPHRCVR</sequence>
<dbReference type="InterPro" id="IPR035965">
    <property type="entry name" value="PAS-like_dom_sf"/>
</dbReference>
<dbReference type="SUPFAM" id="SSF55785">
    <property type="entry name" value="PYP-like sensor domain (PAS domain)"/>
    <property type="match status" value="2"/>
</dbReference>
<dbReference type="PROSITE" id="PS50112">
    <property type="entry name" value="PAS"/>
    <property type="match status" value="1"/>
</dbReference>
<dbReference type="Pfam" id="PF08448">
    <property type="entry name" value="PAS_4"/>
    <property type="match status" value="1"/>
</dbReference>
<dbReference type="InterPro" id="IPR052155">
    <property type="entry name" value="Biofilm_reg_signaling"/>
</dbReference>
<dbReference type="GO" id="GO:0006355">
    <property type="term" value="P:regulation of DNA-templated transcription"/>
    <property type="evidence" value="ECO:0007669"/>
    <property type="project" value="InterPro"/>
</dbReference>
<protein>
    <recommendedName>
        <fullName evidence="1">PAS domain-containing protein</fullName>
    </recommendedName>
</protein>
<dbReference type="InterPro" id="IPR013767">
    <property type="entry name" value="PAS_fold"/>
</dbReference>
<dbReference type="SMART" id="SM00091">
    <property type="entry name" value="PAS"/>
    <property type="match status" value="2"/>
</dbReference>